<dbReference type="AlphaFoldDB" id="A0A9X0AJ30"/>
<gene>
    <name evidence="2" type="ORF">OCU04_008398</name>
</gene>
<dbReference type="Proteomes" id="UP001152300">
    <property type="component" value="Unassembled WGS sequence"/>
</dbReference>
<name>A0A9X0AJ30_9HELO</name>
<keyword evidence="1" id="KW-0175">Coiled coil</keyword>
<accession>A0A9X0AJ30</accession>
<reference evidence="2" key="1">
    <citation type="submission" date="2022-11" db="EMBL/GenBank/DDBJ databases">
        <title>Genome Resource of Sclerotinia nivalis Strain SnTB1, a Plant Pathogen Isolated from American Ginseng.</title>
        <authorList>
            <person name="Fan S."/>
        </authorList>
    </citation>
    <scope>NUCLEOTIDE SEQUENCE</scope>
    <source>
        <strain evidence="2">SnTB1</strain>
    </source>
</reference>
<feature type="coiled-coil region" evidence="1">
    <location>
        <begin position="88"/>
        <end position="115"/>
    </location>
</feature>
<keyword evidence="3" id="KW-1185">Reference proteome</keyword>
<organism evidence="2 3">
    <name type="scientific">Sclerotinia nivalis</name>
    <dbReference type="NCBI Taxonomy" id="352851"/>
    <lineage>
        <taxon>Eukaryota</taxon>
        <taxon>Fungi</taxon>
        <taxon>Dikarya</taxon>
        <taxon>Ascomycota</taxon>
        <taxon>Pezizomycotina</taxon>
        <taxon>Leotiomycetes</taxon>
        <taxon>Helotiales</taxon>
        <taxon>Sclerotiniaceae</taxon>
        <taxon>Sclerotinia</taxon>
    </lineage>
</organism>
<comment type="caution">
    <text evidence="2">The sequence shown here is derived from an EMBL/GenBank/DDBJ whole genome shotgun (WGS) entry which is preliminary data.</text>
</comment>
<protein>
    <submittedName>
        <fullName evidence="2">Uncharacterized protein</fullName>
    </submittedName>
</protein>
<evidence type="ECO:0000313" key="2">
    <source>
        <dbReference type="EMBL" id="KAJ8063158.1"/>
    </source>
</evidence>
<evidence type="ECO:0000256" key="1">
    <source>
        <dbReference type="SAM" id="Coils"/>
    </source>
</evidence>
<sequence length="119" mass="13971">MSGNITQALRRRRIRRGIQPSDHQVSVEEYIVQAEILRENDATFDEIKGEFEAGKFVFLCMLPASDPGIDLRLREDWRIIEEEFDVKIQKLNKDLDEFKVILDKTQVDNNKLSEEITYV</sequence>
<proteinExistence type="predicted"/>
<dbReference type="EMBL" id="JAPEIS010000009">
    <property type="protein sequence ID" value="KAJ8063158.1"/>
    <property type="molecule type" value="Genomic_DNA"/>
</dbReference>
<evidence type="ECO:0000313" key="3">
    <source>
        <dbReference type="Proteomes" id="UP001152300"/>
    </source>
</evidence>